<name>A0ABT8WDA5_9FLAO</name>
<evidence type="ECO:0000313" key="4">
    <source>
        <dbReference type="Proteomes" id="UP001176883"/>
    </source>
</evidence>
<evidence type="ECO:0000259" key="1">
    <source>
        <dbReference type="Pfam" id="PF00534"/>
    </source>
</evidence>
<evidence type="ECO:0000313" key="3">
    <source>
        <dbReference type="EMBL" id="MDO5971143.1"/>
    </source>
</evidence>
<accession>A0ABT8WDA5</accession>
<dbReference type="Proteomes" id="UP001176883">
    <property type="component" value="Unassembled WGS sequence"/>
</dbReference>
<dbReference type="CDD" id="cd03808">
    <property type="entry name" value="GT4_CapM-like"/>
    <property type="match status" value="1"/>
</dbReference>
<comment type="caution">
    <text evidence="3">The sequence shown here is derived from an EMBL/GenBank/DDBJ whole genome shotgun (WGS) entry which is preliminary data.</text>
</comment>
<dbReference type="RefSeq" id="WP_303278847.1">
    <property type="nucleotide sequence ID" value="NZ_JAUOEK010000142.1"/>
</dbReference>
<gene>
    <name evidence="3" type="ORF">Q4Q35_15145</name>
</gene>
<sequence>MKKKIIRAVTVDGSFPLLKGQLKFLNNHYEVIGVSSPGPNVDKVIQNELISVKCIDMQRRISISKDIKSLYHLYRFFKKEKPFIVHSMTPKAGLLSMIAAYFARVPNRIHTFTGLIFPTQVGFMKKVLIFTDRLLCRFSTIIFPEGQGVKKDLINYNITKKPLKVLANGNVNGIDGDFFDPQIFEGDKLKAFKNEIGISDDDFVFVFAGRLVKDKGINELVTAFVKLNKEHDNVKLLLVGTYENNLDPLTLETVAYIENNLNIIFTGWVDDVRPYFLISDVLTFPSYREGFPNVVMQAGALGLPSIVTDINGSNEIILEGENGTIIPVKNSDLLYDKMLQIYNKDIKFDSKKCRDLILTRYKCQVVWDALLKEYKQLETSDRIK</sequence>
<dbReference type="Gene3D" id="3.40.50.2000">
    <property type="entry name" value="Glycogen Phosphorylase B"/>
    <property type="match status" value="2"/>
</dbReference>
<feature type="domain" description="Glycosyl transferase family 1" evidence="1">
    <location>
        <begin position="192"/>
        <end position="345"/>
    </location>
</feature>
<dbReference type="EMBL" id="JAUOEK010000142">
    <property type="protein sequence ID" value="MDO5971143.1"/>
    <property type="molecule type" value="Genomic_DNA"/>
</dbReference>
<feature type="domain" description="Glycosyltransferase subfamily 4-like N-terminal" evidence="2">
    <location>
        <begin position="22"/>
        <end position="142"/>
    </location>
</feature>
<dbReference type="InterPro" id="IPR001296">
    <property type="entry name" value="Glyco_trans_1"/>
</dbReference>
<dbReference type="Pfam" id="PF13477">
    <property type="entry name" value="Glyco_trans_4_2"/>
    <property type="match status" value="1"/>
</dbReference>
<protein>
    <submittedName>
        <fullName evidence="3">Glycosyltransferase family 4 protein</fullName>
    </submittedName>
</protein>
<proteinExistence type="predicted"/>
<dbReference type="PANTHER" id="PTHR12526:SF630">
    <property type="entry name" value="GLYCOSYLTRANSFERASE"/>
    <property type="match status" value="1"/>
</dbReference>
<reference evidence="3" key="1">
    <citation type="submission" date="2023-07" db="EMBL/GenBank/DDBJ databases">
        <title>Two novel species in the genus Flavivirga.</title>
        <authorList>
            <person name="Kwon K."/>
        </authorList>
    </citation>
    <scope>NUCLEOTIDE SEQUENCE</scope>
    <source>
        <strain evidence="3">KCTC 52353</strain>
    </source>
</reference>
<dbReference type="PANTHER" id="PTHR12526">
    <property type="entry name" value="GLYCOSYLTRANSFERASE"/>
    <property type="match status" value="1"/>
</dbReference>
<dbReference type="InterPro" id="IPR028098">
    <property type="entry name" value="Glyco_trans_4-like_N"/>
</dbReference>
<dbReference type="SUPFAM" id="SSF53756">
    <property type="entry name" value="UDP-Glycosyltransferase/glycogen phosphorylase"/>
    <property type="match status" value="1"/>
</dbReference>
<evidence type="ECO:0000259" key="2">
    <source>
        <dbReference type="Pfam" id="PF13477"/>
    </source>
</evidence>
<dbReference type="Pfam" id="PF00534">
    <property type="entry name" value="Glycos_transf_1"/>
    <property type="match status" value="1"/>
</dbReference>
<organism evidence="3 4">
    <name type="scientific">Flavivirga aquimarina</name>
    <dbReference type="NCBI Taxonomy" id="2027862"/>
    <lineage>
        <taxon>Bacteria</taxon>
        <taxon>Pseudomonadati</taxon>
        <taxon>Bacteroidota</taxon>
        <taxon>Flavobacteriia</taxon>
        <taxon>Flavobacteriales</taxon>
        <taxon>Flavobacteriaceae</taxon>
        <taxon>Flavivirga</taxon>
    </lineage>
</organism>
<keyword evidence="4" id="KW-1185">Reference proteome</keyword>